<comment type="caution">
    <text evidence="2">The sequence shown here is derived from an EMBL/GenBank/DDBJ whole genome shotgun (WGS) entry which is preliminary data.</text>
</comment>
<protein>
    <recommendedName>
        <fullName evidence="1">Transposase Helix-turn-helix domain-containing protein</fullName>
    </recommendedName>
</protein>
<name>A0A2H9T4R9_9ZZZZ</name>
<evidence type="ECO:0000259" key="1">
    <source>
        <dbReference type="Pfam" id="PF13613"/>
    </source>
</evidence>
<dbReference type="Pfam" id="PF13613">
    <property type="entry name" value="HTH_Tnp_4"/>
    <property type="match status" value="1"/>
</dbReference>
<accession>A0A2H9T4R9</accession>
<dbReference type="InterPro" id="IPR027805">
    <property type="entry name" value="Transposase_HTH_dom"/>
</dbReference>
<sequence length="74" mass="8736">MVCLKLRHGLRQEFLADLFCVSVMTVSRTINTWINFMFDHMQSLIPWPSREQILSNLPKHFTEMTQVRIVIDAT</sequence>
<evidence type="ECO:0000313" key="2">
    <source>
        <dbReference type="EMBL" id="PJE78206.1"/>
    </source>
</evidence>
<reference evidence="2" key="1">
    <citation type="journal article" date="2017" name="Appl. Environ. Microbiol.">
        <title>Molecular characterization of an Endozoicomonas-like organism causing infection in king scallop Pecten maximus L.</title>
        <authorList>
            <person name="Cano I."/>
            <person name="van Aerle R."/>
            <person name="Ross S."/>
            <person name="Verner-Jeffreys D.W."/>
            <person name="Paley R.K."/>
            <person name="Rimmer G."/>
            <person name="Ryder D."/>
            <person name="Hooper P."/>
            <person name="Stone D."/>
            <person name="Feist S.W."/>
        </authorList>
    </citation>
    <scope>NUCLEOTIDE SEQUENCE</scope>
</reference>
<organism evidence="2">
    <name type="scientific">invertebrate metagenome</name>
    <dbReference type="NCBI Taxonomy" id="1711999"/>
    <lineage>
        <taxon>unclassified sequences</taxon>
        <taxon>metagenomes</taxon>
        <taxon>organismal metagenomes</taxon>
    </lineage>
</organism>
<feature type="domain" description="Transposase Helix-turn-helix" evidence="1">
    <location>
        <begin position="2"/>
        <end position="42"/>
    </location>
</feature>
<gene>
    <name evidence="2" type="ORF">CI610_02862</name>
</gene>
<dbReference type="EMBL" id="NSIT01000232">
    <property type="protein sequence ID" value="PJE78206.1"/>
    <property type="molecule type" value="Genomic_DNA"/>
</dbReference>
<dbReference type="PANTHER" id="PTHR23080">
    <property type="entry name" value="THAP DOMAIN PROTEIN"/>
    <property type="match status" value="1"/>
</dbReference>
<proteinExistence type="predicted"/>
<dbReference type="AlphaFoldDB" id="A0A2H9T4R9"/>